<feature type="chain" id="PRO_5025504024" evidence="2">
    <location>
        <begin position="20"/>
        <end position="373"/>
    </location>
</feature>
<evidence type="ECO:0000313" key="3">
    <source>
        <dbReference type="EMBL" id="KAF2749217.1"/>
    </source>
</evidence>
<accession>A0A6A6VJC1</accession>
<evidence type="ECO:0000313" key="4">
    <source>
        <dbReference type="Proteomes" id="UP000799440"/>
    </source>
</evidence>
<dbReference type="EMBL" id="MU006567">
    <property type="protein sequence ID" value="KAF2749217.1"/>
    <property type="molecule type" value="Genomic_DNA"/>
</dbReference>
<feature type="compositionally biased region" description="Pro residues" evidence="1">
    <location>
        <begin position="52"/>
        <end position="66"/>
    </location>
</feature>
<evidence type="ECO:0000256" key="2">
    <source>
        <dbReference type="SAM" id="SignalP"/>
    </source>
</evidence>
<proteinExistence type="predicted"/>
<dbReference type="Proteomes" id="UP000799440">
    <property type="component" value="Unassembled WGS sequence"/>
</dbReference>
<reference evidence="3" key="1">
    <citation type="journal article" date="2020" name="Stud. Mycol.">
        <title>101 Dothideomycetes genomes: a test case for predicting lifestyles and emergence of pathogens.</title>
        <authorList>
            <person name="Haridas S."/>
            <person name="Albert R."/>
            <person name="Binder M."/>
            <person name="Bloem J."/>
            <person name="Labutti K."/>
            <person name="Salamov A."/>
            <person name="Andreopoulos B."/>
            <person name="Baker S."/>
            <person name="Barry K."/>
            <person name="Bills G."/>
            <person name="Bluhm B."/>
            <person name="Cannon C."/>
            <person name="Castanera R."/>
            <person name="Culley D."/>
            <person name="Daum C."/>
            <person name="Ezra D."/>
            <person name="Gonzalez J."/>
            <person name="Henrissat B."/>
            <person name="Kuo A."/>
            <person name="Liang C."/>
            <person name="Lipzen A."/>
            <person name="Lutzoni F."/>
            <person name="Magnuson J."/>
            <person name="Mondo S."/>
            <person name="Nolan M."/>
            <person name="Ohm R."/>
            <person name="Pangilinan J."/>
            <person name="Park H.-J."/>
            <person name="Ramirez L."/>
            <person name="Alfaro M."/>
            <person name="Sun H."/>
            <person name="Tritt A."/>
            <person name="Yoshinaga Y."/>
            <person name="Zwiers L.-H."/>
            <person name="Turgeon B."/>
            <person name="Goodwin S."/>
            <person name="Spatafora J."/>
            <person name="Crous P."/>
            <person name="Grigoriev I."/>
        </authorList>
    </citation>
    <scope>NUCLEOTIDE SEQUENCE</scope>
    <source>
        <strain evidence="3">CBS 119925</strain>
    </source>
</reference>
<organism evidence="3 4">
    <name type="scientific">Sporormia fimetaria CBS 119925</name>
    <dbReference type="NCBI Taxonomy" id="1340428"/>
    <lineage>
        <taxon>Eukaryota</taxon>
        <taxon>Fungi</taxon>
        <taxon>Dikarya</taxon>
        <taxon>Ascomycota</taxon>
        <taxon>Pezizomycotina</taxon>
        <taxon>Dothideomycetes</taxon>
        <taxon>Pleosporomycetidae</taxon>
        <taxon>Pleosporales</taxon>
        <taxon>Sporormiaceae</taxon>
        <taxon>Sporormia</taxon>
    </lineage>
</organism>
<feature type="signal peptide" evidence="2">
    <location>
        <begin position="1"/>
        <end position="19"/>
    </location>
</feature>
<dbReference type="AlphaFoldDB" id="A0A6A6VJC1"/>
<name>A0A6A6VJC1_9PLEO</name>
<keyword evidence="2" id="KW-0732">Signal</keyword>
<evidence type="ECO:0000256" key="1">
    <source>
        <dbReference type="SAM" id="MobiDB-lite"/>
    </source>
</evidence>
<sequence length="373" mass="40594">MRYSLISLLGLLALGGVESRAFPSGENSHLQILDRAPPDPEYSAGSVKRASPPRPAPPRPKPPVRPRPNNGEDAVSFESSGMSLERSNPFDPADGVSPCGGAARKRSLNPFEAAYHVSISKRSPDDGAKTWKEWQIIYTLIDTYLQAHTLPKVRLIVIGGISAIAGGARDEGGIEGRTGDTDYIFPPGTSSETKEAVKEAIRMAVRMNQNAFPQPHTYPNSKEARAVNSRYGEIAKAELVARLAQNSHKVAWSGESLEFVHADEKVQLMEKLDRIARAVMHSPDSKAPPKDIQDAKYWLSEVRKATGTVNKELGIADFVAWGVETEIDRDDAITRAREALPALLGRELTGINAELQQLIRDKAKAFKTGGPCA</sequence>
<feature type="compositionally biased region" description="Polar residues" evidence="1">
    <location>
        <begin position="77"/>
        <end position="86"/>
    </location>
</feature>
<protein>
    <submittedName>
        <fullName evidence="3">Uncharacterized protein</fullName>
    </submittedName>
</protein>
<gene>
    <name evidence="3" type="ORF">M011DRAFT_475948</name>
</gene>
<keyword evidence="4" id="KW-1185">Reference proteome</keyword>
<feature type="region of interest" description="Disordered" evidence="1">
    <location>
        <begin position="28"/>
        <end position="101"/>
    </location>
</feature>